<protein>
    <submittedName>
        <fullName evidence="2">Alpha/beta hydrolase</fullName>
    </submittedName>
</protein>
<dbReference type="EMBL" id="BAABWH010000001">
    <property type="protein sequence ID" value="GAA6143912.1"/>
    <property type="molecule type" value="Genomic_DNA"/>
</dbReference>
<sequence>MKISNALKNWYEAGKTTCFKGHRVFYQDSGAGDSILLLIHGFPTAGWDWHHVWECLKGQCRLVSIDMLGFGFSDKPRSYSFSIHAQADLIESVLAELGLNKVHVLAHDYGDTVAQELAARYLQQSEGSLKIETMTLLNGGLFPEQHRARLIQKLLVSPLGPLLSSLATRRTFESNLNAVFGSETKLNAAEMADLWHLFSFHRGHRKSHIMLHYIADRVAHRARWVGALQSLDVPLLLINGTADPVSGGHMADHYESLIPEPNVIRLEGIGHYPQLEAPIDVIEHVSSFIQTNRDLA</sequence>
<name>A0ABP9ZUU6_9GAMM</name>
<reference evidence="2 3" key="1">
    <citation type="submission" date="2024-04" db="EMBL/GenBank/DDBJ databases">
        <title>Draft genome sequence of Thalassolituus maritimus NBRC 116585.</title>
        <authorList>
            <person name="Miyakawa T."/>
            <person name="Kusuya Y."/>
            <person name="Miura T."/>
        </authorList>
    </citation>
    <scope>NUCLEOTIDE SEQUENCE [LARGE SCALE GENOMIC DNA]</scope>
    <source>
        <strain evidence="2 3">5NW40-0001</strain>
    </source>
</reference>
<dbReference type="InterPro" id="IPR000073">
    <property type="entry name" value="AB_hydrolase_1"/>
</dbReference>
<dbReference type="PRINTS" id="PR00412">
    <property type="entry name" value="EPOXHYDRLASE"/>
</dbReference>
<dbReference type="Gene3D" id="3.40.50.1820">
    <property type="entry name" value="alpha/beta hydrolase"/>
    <property type="match status" value="1"/>
</dbReference>
<dbReference type="InterPro" id="IPR050266">
    <property type="entry name" value="AB_hydrolase_sf"/>
</dbReference>
<organism evidence="2 3">
    <name type="scientific">Thalassolituus maritimus</name>
    <dbReference type="NCBI Taxonomy" id="484498"/>
    <lineage>
        <taxon>Bacteria</taxon>
        <taxon>Pseudomonadati</taxon>
        <taxon>Pseudomonadota</taxon>
        <taxon>Gammaproteobacteria</taxon>
        <taxon>Oceanospirillales</taxon>
        <taxon>Oceanospirillaceae</taxon>
        <taxon>Thalassolituus</taxon>
    </lineage>
</organism>
<evidence type="ECO:0000259" key="1">
    <source>
        <dbReference type="Pfam" id="PF00561"/>
    </source>
</evidence>
<proteinExistence type="predicted"/>
<comment type="caution">
    <text evidence="2">The sequence shown here is derived from an EMBL/GenBank/DDBJ whole genome shotgun (WGS) entry which is preliminary data.</text>
</comment>
<dbReference type="RefSeq" id="WP_353292867.1">
    <property type="nucleotide sequence ID" value="NZ_BAABWH010000001.1"/>
</dbReference>
<dbReference type="SUPFAM" id="SSF53474">
    <property type="entry name" value="alpha/beta-Hydrolases"/>
    <property type="match status" value="1"/>
</dbReference>
<dbReference type="GO" id="GO:0016787">
    <property type="term" value="F:hydrolase activity"/>
    <property type="evidence" value="ECO:0007669"/>
    <property type="project" value="UniProtKB-KW"/>
</dbReference>
<dbReference type="Pfam" id="PF00561">
    <property type="entry name" value="Abhydrolase_1"/>
    <property type="match status" value="1"/>
</dbReference>
<dbReference type="PANTHER" id="PTHR43798">
    <property type="entry name" value="MONOACYLGLYCEROL LIPASE"/>
    <property type="match status" value="1"/>
</dbReference>
<dbReference type="InterPro" id="IPR000639">
    <property type="entry name" value="Epox_hydrolase-like"/>
</dbReference>
<gene>
    <name evidence="2" type="ORF">NBRC116585_00290</name>
</gene>
<keyword evidence="3" id="KW-1185">Reference proteome</keyword>
<dbReference type="PANTHER" id="PTHR43798:SF33">
    <property type="entry name" value="HYDROLASE, PUTATIVE (AFU_ORTHOLOGUE AFUA_2G14860)-RELATED"/>
    <property type="match status" value="1"/>
</dbReference>
<dbReference type="InterPro" id="IPR029058">
    <property type="entry name" value="AB_hydrolase_fold"/>
</dbReference>
<evidence type="ECO:0000313" key="3">
    <source>
        <dbReference type="Proteomes" id="UP001481413"/>
    </source>
</evidence>
<feature type="domain" description="AB hydrolase-1" evidence="1">
    <location>
        <begin position="36"/>
        <end position="278"/>
    </location>
</feature>
<evidence type="ECO:0000313" key="2">
    <source>
        <dbReference type="EMBL" id="GAA6143912.1"/>
    </source>
</evidence>
<accession>A0ABP9ZUU6</accession>
<dbReference type="Proteomes" id="UP001481413">
    <property type="component" value="Unassembled WGS sequence"/>
</dbReference>
<keyword evidence="2" id="KW-0378">Hydrolase</keyword>